<feature type="compositionally biased region" description="Basic and acidic residues" evidence="1">
    <location>
        <begin position="226"/>
        <end position="238"/>
    </location>
</feature>
<evidence type="ECO:0000313" key="2">
    <source>
        <dbReference type="EMBL" id="KAL0573942.1"/>
    </source>
</evidence>
<gene>
    <name evidence="2" type="ORF">V5O48_008011</name>
</gene>
<feature type="region of interest" description="Disordered" evidence="1">
    <location>
        <begin position="721"/>
        <end position="743"/>
    </location>
</feature>
<protein>
    <submittedName>
        <fullName evidence="2">Uncharacterized protein</fullName>
    </submittedName>
</protein>
<evidence type="ECO:0000313" key="3">
    <source>
        <dbReference type="Proteomes" id="UP001465976"/>
    </source>
</evidence>
<feature type="compositionally biased region" description="Basic and acidic residues" evidence="1">
    <location>
        <begin position="727"/>
        <end position="743"/>
    </location>
</feature>
<feature type="compositionally biased region" description="Polar residues" evidence="1">
    <location>
        <begin position="197"/>
        <end position="212"/>
    </location>
</feature>
<proteinExistence type="predicted"/>
<dbReference type="EMBL" id="JBAHYK010000445">
    <property type="protein sequence ID" value="KAL0573942.1"/>
    <property type="molecule type" value="Genomic_DNA"/>
</dbReference>
<reference evidence="2 3" key="1">
    <citation type="submission" date="2024-02" db="EMBL/GenBank/DDBJ databases">
        <title>A draft genome for the cacao thread blight pathogen Marasmius crinis-equi.</title>
        <authorList>
            <person name="Cohen S.P."/>
            <person name="Baruah I.K."/>
            <person name="Amoako-Attah I."/>
            <person name="Bukari Y."/>
            <person name="Meinhardt L.W."/>
            <person name="Bailey B.A."/>
        </authorList>
    </citation>
    <scope>NUCLEOTIDE SEQUENCE [LARGE SCALE GENOMIC DNA]</scope>
    <source>
        <strain evidence="2 3">GH-76</strain>
    </source>
</reference>
<comment type="caution">
    <text evidence="2">The sequence shown here is derived from an EMBL/GenBank/DDBJ whole genome shotgun (WGS) entry which is preliminary data.</text>
</comment>
<organism evidence="2 3">
    <name type="scientific">Marasmius crinis-equi</name>
    <dbReference type="NCBI Taxonomy" id="585013"/>
    <lineage>
        <taxon>Eukaryota</taxon>
        <taxon>Fungi</taxon>
        <taxon>Dikarya</taxon>
        <taxon>Basidiomycota</taxon>
        <taxon>Agaricomycotina</taxon>
        <taxon>Agaricomycetes</taxon>
        <taxon>Agaricomycetidae</taxon>
        <taxon>Agaricales</taxon>
        <taxon>Marasmiineae</taxon>
        <taxon>Marasmiaceae</taxon>
        <taxon>Marasmius</taxon>
    </lineage>
</organism>
<name>A0ABR3FF47_9AGAR</name>
<sequence>MLRRLTTVQLTLTRHARLVSSAASSTGNGPVHPPTRITEEEKMKILRRQMAKAERDERTDIIQALAPVKDYIEGLTRRASSRLPGGAYEESQEKIEKPSPEAYQPHTVYLLESRYHVSYGAGRVEHFEHAYGYCRTPDFEQVVRMYNSEQCPPAEKQAMDNALWPWRRPDSVKSIKWWNDNNELQEAQLDLSIPNTSPKVTVSSHGTASQPADDSWTRPGDAVKASGKDFERRDVQTDSVKHRVSEENLNDIVVQLQSRGHKVPFEVELEDGSVAHPSGFVPPTAADKFNDHAMVGQNSPPLVDSTRKRIPPEDTHSEAVPGISQWEAIKAREAEEKILMPHLTETILSRGVSAETKPRNAKIPTEIHGVGDGTDGQPTQHPSGFIPPSPMMARGEYDARITTIDSELALSDTIKKRRARYLEHIQNEPFWRPLLAITVSTRPLADTIMRLAKSLSGGSALHASVPEDDRKSKTSYPERLRQLRMDRLKSLAVGLAEALAGERGGLVGLRFSPEDGGRGTAGAGLEKPIPWEKRVIGVGVGEWVPLADEFKRGFEEVAKTIPHSRGEENLEPFLVYGLDEQGKPVDSDIVAKFPWPKTVMESPVSEEARAAVSRIKDLKKLLGRDALEGTELRVVAPKVADGSDACFDLATTFTILKEGQALPADYDPEKHHVYAGPLARDMLHQYIELLFEKYRPEIALHRAGTGSGVTYPRLGAVEDLEEMEEDGGNHDEADSVEQHVPRN</sequence>
<dbReference type="Proteomes" id="UP001465976">
    <property type="component" value="Unassembled WGS sequence"/>
</dbReference>
<accession>A0ABR3FF47</accession>
<evidence type="ECO:0000256" key="1">
    <source>
        <dbReference type="SAM" id="MobiDB-lite"/>
    </source>
</evidence>
<feature type="region of interest" description="Disordered" evidence="1">
    <location>
        <begin position="197"/>
        <end position="238"/>
    </location>
</feature>
<keyword evidence="3" id="KW-1185">Reference proteome</keyword>